<name>A0A7C4FCE4_THEPE</name>
<sequence length="857" mass="92798">MRALTLLCILSLLSLAVLAQPVLHFLEQDMQRAVTSAALIPGGRLLACLADGTCQILNSTGGVEWSHVFVGGPVERILAAGSLAYLIDSAGTLHILNVSSPGSVSSKRLLKQGEIGVSNAVISGDGRFLVLVARYYYDASSRYPLDRLVVYDADKGARVYERDAFSSAVLVRVFSLDVWESFLIAETLNTSCHLCELTDNVIEVYRLGSRVQKISERQTGLSRVKGVSKGYLLVQRALDNSLLLLSLPDLKLVAEKRDAPPMRQVLPLVDGFLMVSEEYDLWRCSFTLDCRKLASLPPRSLVTRLASYLVVFSIPEVQVFSLEGDRVVRLARYDVRWDTAPSPPSLAFPGEDSAAALYPSRKLAWLKLLDRSKLLVRVLDPDGRPVADAIVRVFSENYFKIVTSGSRGEVVLEVKPDNYIVEVIKEGYSPWSATVKVDTPFYNLTAVLSRVVLRRGLVSIRVLDVKGNPIPGALVSFEGASAATARTDEQGYASVELPTGEYLVEVRAPGYRSGKVGLRVDVGGVNATVVLEPQVSWVSFVVEGGGPVGVEISSGAVSTRLNVSGKLTVSLERGLYSFYFQAPGYTCRSNVSSPVFLSGDANITVKVVCERAELPRTSSAEHVVRELSSRVLSSRELNVRIGSLQAVLVNGSVVDLAALSSDKTVVVEFFYTQCSGCRDILPTLRRTSAMNNTLVVSLTVSPLDDNVVLSGYIRENNVTWLVGWPSSSGILRSLNITSYPTVVVLRGGEVVFVGIGAKPEEQAHDGASPIPEVKLPSVLSPLTELYTPATLITVGLLLSVIALLVGGGHAEEEAKDSIPGDTTFVLTLDDSLRGFNSEAISQHAAKENSTLWESWEE</sequence>
<feature type="transmembrane region" description="Helical" evidence="1">
    <location>
        <begin position="785"/>
        <end position="805"/>
    </location>
</feature>
<organism evidence="2">
    <name type="scientific">Thermofilum pendens</name>
    <dbReference type="NCBI Taxonomy" id="2269"/>
    <lineage>
        <taxon>Archaea</taxon>
        <taxon>Thermoproteota</taxon>
        <taxon>Thermoprotei</taxon>
        <taxon>Thermofilales</taxon>
        <taxon>Thermofilaceae</taxon>
        <taxon>Thermofilum</taxon>
    </lineage>
</organism>
<keyword evidence="1" id="KW-0812">Transmembrane</keyword>
<dbReference type="SUPFAM" id="SSF52833">
    <property type="entry name" value="Thioredoxin-like"/>
    <property type="match status" value="1"/>
</dbReference>
<dbReference type="AlphaFoldDB" id="A0A7C4FCE4"/>
<dbReference type="SUPFAM" id="SSF49464">
    <property type="entry name" value="Carboxypeptidase regulatory domain-like"/>
    <property type="match status" value="2"/>
</dbReference>
<dbReference type="InterPro" id="IPR008969">
    <property type="entry name" value="CarboxyPept-like_regulatory"/>
</dbReference>
<dbReference type="SUPFAM" id="SSF82171">
    <property type="entry name" value="DPP6 N-terminal domain-like"/>
    <property type="match status" value="1"/>
</dbReference>
<keyword evidence="1" id="KW-1133">Transmembrane helix</keyword>
<dbReference type="Gene3D" id="2.60.40.1120">
    <property type="entry name" value="Carboxypeptidase-like, regulatory domain"/>
    <property type="match status" value="2"/>
</dbReference>
<dbReference type="Pfam" id="PF13620">
    <property type="entry name" value="CarboxypepD_reg"/>
    <property type="match status" value="1"/>
</dbReference>
<evidence type="ECO:0000256" key="1">
    <source>
        <dbReference type="SAM" id="Phobius"/>
    </source>
</evidence>
<dbReference type="InterPro" id="IPR036249">
    <property type="entry name" value="Thioredoxin-like_sf"/>
</dbReference>
<evidence type="ECO:0000313" key="2">
    <source>
        <dbReference type="EMBL" id="HGI43867.1"/>
    </source>
</evidence>
<proteinExistence type="predicted"/>
<reference evidence="2" key="1">
    <citation type="journal article" date="2020" name="mSystems">
        <title>Genome- and Community-Level Interaction Insights into Carbon Utilization and Element Cycling Functions of Hydrothermarchaeota in Hydrothermal Sediment.</title>
        <authorList>
            <person name="Zhou Z."/>
            <person name="Liu Y."/>
            <person name="Xu W."/>
            <person name="Pan J."/>
            <person name="Luo Z.H."/>
            <person name="Li M."/>
        </authorList>
    </citation>
    <scope>NUCLEOTIDE SEQUENCE [LARGE SCALE GENOMIC DNA]</scope>
    <source>
        <strain evidence="2">SpSt-735</strain>
    </source>
</reference>
<dbReference type="EMBL" id="DTFI01000140">
    <property type="protein sequence ID" value="HGI43867.1"/>
    <property type="molecule type" value="Genomic_DNA"/>
</dbReference>
<comment type="caution">
    <text evidence="2">The sequence shown here is derived from an EMBL/GenBank/DDBJ whole genome shotgun (WGS) entry which is preliminary data.</text>
</comment>
<keyword evidence="1" id="KW-0472">Membrane</keyword>
<dbReference type="Gene3D" id="3.40.30.10">
    <property type="entry name" value="Glutaredoxin"/>
    <property type="match status" value="1"/>
</dbReference>
<evidence type="ECO:0008006" key="3">
    <source>
        <dbReference type="Google" id="ProtNLM"/>
    </source>
</evidence>
<gene>
    <name evidence="2" type="ORF">ENV17_05740</name>
</gene>
<dbReference type="Gene3D" id="2.130.10.10">
    <property type="entry name" value="YVTN repeat-like/Quinoprotein amine dehydrogenase"/>
    <property type="match status" value="1"/>
</dbReference>
<accession>A0A7C4FCE4</accession>
<protein>
    <recommendedName>
        <fullName evidence="3">Thioredoxin domain-containing protein</fullName>
    </recommendedName>
</protein>
<dbReference type="InterPro" id="IPR015943">
    <property type="entry name" value="WD40/YVTN_repeat-like_dom_sf"/>
</dbReference>